<evidence type="ECO:0000313" key="2">
    <source>
        <dbReference type="Proteomes" id="UP000298663"/>
    </source>
</evidence>
<reference evidence="1 2" key="2">
    <citation type="journal article" date="2019" name="G3 (Bethesda)">
        <title>Hybrid Assembly of the Genome of the Entomopathogenic Nematode Steinernema carpocapsae Identifies the X-Chromosome.</title>
        <authorList>
            <person name="Serra L."/>
            <person name="Macchietto M."/>
            <person name="Macias-Munoz A."/>
            <person name="McGill C.J."/>
            <person name="Rodriguez I.M."/>
            <person name="Rodriguez B."/>
            <person name="Murad R."/>
            <person name="Mortazavi A."/>
        </authorList>
    </citation>
    <scope>NUCLEOTIDE SEQUENCE [LARGE SCALE GENOMIC DNA]</scope>
    <source>
        <strain evidence="1 2">ALL</strain>
    </source>
</reference>
<reference evidence="1 2" key="1">
    <citation type="journal article" date="2015" name="Genome Biol.">
        <title>Comparative genomics of Steinernema reveals deeply conserved gene regulatory networks.</title>
        <authorList>
            <person name="Dillman A.R."/>
            <person name="Macchietto M."/>
            <person name="Porter C.F."/>
            <person name="Rogers A."/>
            <person name="Williams B."/>
            <person name="Antoshechkin I."/>
            <person name="Lee M.M."/>
            <person name="Goodwin Z."/>
            <person name="Lu X."/>
            <person name="Lewis E.E."/>
            <person name="Goodrich-Blair H."/>
            <person name="Stock S.P."/>
            <person name="Adams B.J."/>
            <person name="Sternberg P.W."/>
            <person name="Mortazavi A."/>
        </authorList>
    </citation>
    <scope>NUCLEOTIDE SEQUENCE [LARGE SCALE GENOMIC DNA]</scope>
    <source>
        <strain evidence="1 2">ALL</strain>
    </source>
</reference>
<comment type="caution">
    <text evidence="1">The sequence shown here is derived from an EMBL/GenBank/DDBJ whole genome shotgun (WGS) entry which is preliminary data.</text>
</comment>
<name>A0A4U8UUS2_STECR</name>
<gene>
    <name evidence="1" type="ORF">L596_003223</name>
</gene>
<dbReference type="Proteomes" id="UP000298663">
    <property type="component" value="Chromosome X"/>
</dbReference>
<proteinExistence type="predicted"/>
<evidence type="ECO:0000313" key="1">
    <source>
        <dbReference type="EMBL" id="TMS35937.1"/>
    </source>
</evidence>
<accession>A0A4U8UUS2</accession>
<keyword evidence="2" id="KW-1185">Reference proteome</keyword>
<protein>
    <submittedName>
        <fullName evidence="1">Uncharacterized protein</fullName>
    </submittedName>
</protein>
<dbReference type="EMBL" id="CM016762">
    <property type="protein sequence ID" value="TMS35937.1"/>
    <property type="molecule type" value="Genomic_DNA"/>
</dbReference>
<organism evidence="1 2">
    <name type="scientific">Steinernema carpocapsae</name>
    <name type="common">Entomopathogenic nematode</name>
    <dbReference type="NCBI Taxonomy" id="34508"/>
    <lineage>
        <taxon>Eukaryota</taxon>
        <taxon>Metazoa</taxon>
        <taxon>Ecdysozoa</taxon>
        <taxon>Nematoda</taxon>
        <taxon>Chromadorea</taxon>
        <taxon>Rhabditida</taxon>
        <taxon>Tylenchina</taxon>
        <taxon>Panagrolaimomorpha</taxon>
        <taxon>Strongyloidoidea</taxon>
        <taxon>Steinernematidae</taxon>
        <taxon>Steinernema</taxon>
    </lineage>
</organism>
<sequence>MVYSKVTFIERTVLSMKVMPISVFDNVRNAALKGQQFEDMRHRSVTIDEITVGSSRNSYKFYVSQKDHHHATVSKFPEKETRPTYPGIALLLHFLAGMPPTSVVDQQQFEAVLACISFGHRCGSSHLNSYLELLLLTYLGVGRDTEEMRDH</sequence>
<dbReference type="AlphaFoldDB" id="A0A4U8UUS2"/>
<dbReference type="EMBL" id="AZBU02000001">
    <property type="protein sequence ID" value="TMS35937.1"/>
    <property type="molecule type" value="Genomic_DNA"/>
</dbReference>